<dbReference type="AlphaFoldDB" id="A0A4D5REV1"/>
<dbReference type="EMBL" id="GHJT01000936">
    <property type="protein sequence ID" value="MOY34907.1"/>
    <property type="molecule type" value="Transcribed_RNA"/>
</dbReference>
<organism evidence="2">
    <name type="scientific">Ixodes scapularis</name>
    <name type="common">Black-legged tick</name>
    <name type="synonym">Deer tick</name>
    <dbReference type="NCBI Taxonomy" id="6945"/>
    <lineage>
        <taxon>Eukaryota</taxon>
        <taxon>Metazoa</taxon>
        <taxon>Ecdysozoa</taxon>
        <taxon>Arthropoda</taxon>
        <taxon>Chelicerata</taxon>
        <taxon>Arachnida</taxon>
        <taxon>Acari</taxon>
        <taxon>Parasitiformes</taxon>
        <taxon>Ixodida</taxon>
        <taxon>Ixodoidea</taxon>
        <taxon>Ixodidae</taxon>
        <taxon>Ixodinae</taxon>
        <taxon>Ixodes</taxon>
    </lineage>
</organism>
<sequence>MHLASKNLFALRLSGVLSYLRGCECGCECKFDCHSVCHFPGFSSCSSLSILFNGSHHCWQWARILSGFSSGLSLVQNCAHESSLSSSK</sequence>
<evidence type="ECO:0000313" key="2">
    <source>
        <dbReference type="EMBL" id="MOY34907.1"/>
    </source>
</evidence>
<accession>A0A4D5REV1</accession>
<name>A0A4D5REV1_IXOSC</name>
<keyword evidence="1" id="KW-0732">Signal</keyword>
<proteinExistence type="predicted"/>
<feature type="signal peptide" evidence="1">
    <location>
        <begin position="1"/>
        <end position="25"/>
    </location>
</feature>
<protein>
    <submittedName>
        <fullName evidence="2">Putative secreted protein</fullName>
    </submittedName>
</protein>
<reference evidence="2" key="1">
    <citation type="submission" date="2019-04" db="EMBL/GenBank/DDBJ databases">
        <title>An insight into the mialome of Ixodes scapularis.</title>
        <authorList>
            <person name="Ribeiro J.M."/>
            <person name="Mather T.N."/>
            <person name="Karim S."/>
        </authorList>
    </citation>
    <scope>NUCLEOTIDE SEQUENCE</scope>
</reference>
<feature type="chain" id="PRO_5020027240" evidence="1">
    <location>
        <begin position="26"/>
        <end position="88"/>
    </location>
</feature>
<evidence type="ECO:0000256" key="1">
    <source>
        <dbReference type="SAM" id="SignalP"/>
    </source>
</evidence>